<comment type="similarity">
    <text evidence="2 9">Belongs to the peroxiredoxin family. Prx5 subfamily.</text>
</comment>
<comment type="caution">
    <text evidence="11">The sequence shown here is derived from an EMBL/GenBank/DDBJ whole genome shotgun (WGS) entry which is preliminary data.</text>
</comment>
<keyword evidence="5 9" id="KW-0560">Oxidoreductase</keyword>
<comment type="function">
    <text evidence="1">Thiol-specific peroxidase that catalyzes the reduction of hydrogen peroxide and organic hydroperoxides to water and alcohols, respectively. Plays a role in cell protection against oxidative stress by detoxifying peroxides and as sensor of hydrogen peroxide-mediated signaling events.</text>
</comment>
<reference evidence="11" key="1">
    <citation type="journal article" date="2023" name="IScience">
        <title>Live-bearing cockroach genome reveals convergent evolutionary mechanisms linked to viviparity in insects and beyond.</title>
        <authorList>
            <person name="Fouks B."/>
            <person name="Harrison M.C."/>
            <person name="Mikhailova A.A."/>
            <person name="Marchal E."/>
            <person name="English S."/>
            <person name="Carruthers M."/>
            <person name="Jennings E.C."/>
            <person name="Chiamaka E.L."/>
            <person name="Frigard R.A."/>
            <person name="Pippel M."/>
            <person name="Attardo G.M."/>
            <person name="Benoit J.B."/>
            <person name="Bornberg-Bauer E."/>
            <person name="Tobe S.S."/>
        </authorList>
    </citation>
    <scope>NUCLEOTIDE SEQUENCE</scope>
    <source>
        <strain evidence="11">Stay&amp;Tobe</strain>
    </source>
</reference>
<keyword evidence="3 9" id="KW-0575">Peroxidase</keyword>
<keyword evidence="12" id="KW-1185">Reference proteome</keyword>
<evidence type="ECO:0000313" key="11">
    <source>
        <dbReference type="EMBL" id="KAJ9580537.1"/>
    </source>
</evidence>
<evidence type="ECO:0000256" key="8">
    <source>
        <dbReference type="PIRSR" id="PIRSR637944-1"/>
    </source>
</evidence>
<feature type="domain" description="Thioredoxin" evidence="10">
    <location>
        <begin position="32"/>
        <end position="187"/>
    </location>
</feature>
<dbReference type="Pfam" id="PF08534">
    <property type="entry name" value="Redoxin"/>
    <property type="match status" value="1"/>
</dbReference>
<dbReference type="CDD" id="cd03013">
    <property type="entry name" value="PRX5_like"/>
    <property type="match status" value="1"/>
</dbReference>
<evidence type="ECO:0000256" key="6">
    <source>
        <dbReference type="ARBA" id="ARBA00023284"/>
    </source>
</evidence>
<evidence type="ECO:0000256" key="2">
    <source>
        <dbReference type="ARBA" id="ARBA00010505"/>
    </source>
</evidence>
<dbReference type="PROSITE" id="PS51352">
    <property type="entry name" value="THIOREDOXIN_2"/>
    <property type="match status" value="1"/>
</dbReference>
<dbReference type="SUPFAM" id="SSF52833">
    <property type="entry name" value="Thioredoxin-like"/>
    <property type="match status" value="1"/>
</dbReference>
<dbReference type="InterPro" id="IPR037944">
    <property type="entry name" value="PRX5-like"/>
</dbReference>
<name>A0AAD7ZHQ1_DIPPU</name>
<keyword evidence="4 9" id="KW-0049">Antioxidant</keyword>
<dbReference type="InterPro" id="IPR036249">
    <property type="entry name" value="Thioredoxin-like_sf"/>
</dbReference>
<dbReference type="GO" id="GO:0042744">
    <property type="term" value="P:hydrogen peroxide catabolic process"/>
    <property type="evidence" value="ECO:0007669"/>
    <property type="project" value="TreeGrafter"/>
</dbReference>
<dbReference type="Proteomes" id="UP001233999">
    <property type="component" value="Unassembled WGS sequence"/>
</dbReference>
<evidence type="ECO:0000256" key="5">
    <source>
        <dbReference type="ARBA" id="ARBA00023002"/>
    </source>
</evidence>
<gene>
    <name evidence="11" type="ORF">L9F63_024303</name>
</gene>
<dbReference type="Gene3D" id="3.40.30.10">
    <property type="entry name" value="Glutaredoxin"/>
    <property type="match status" value="1"/>
</dbReference>
<evidence type="ECO:0000256" key="4">
    <source>
        <dbReference type="ARBA" id="ARBA00022862"/>
    </source>
</evidence>
<organism evidence="11 12">
    <name type="scientific">Diploptera punctata</name>
    <name type="common">Pacific beetle cockroach</name>
    <dbReference type="NCBI Taxonomy" id="6984"/>
    <lineage>
        <taxon>Eukaryota</taxon>
        <taxon>Metazoa</taxon>
        <taxon>Ecdysozoa</taxon>
        <taxon>Arthropoda</taxon>
        <taxon>Hexapoda</taxon>
        <taxon>Insecta</taxon>
        <taxon>Pterygota</taxon>
        <taxon>Neoptera</taxon>
        <taxon>Polyneoptera</taxon>
        <taxon>Dictyoptera</taxon>
        <taxon>Blattodea</taxon>
        <taxon>Blaberoidea</taxon>
        <taxon>Blaberidae</taxon>
        <taxon>Diplopterinae</taxon>
        <taxon>Diploptera</taxon>
    </lineage>
</organism>
<dbReference type="FunFam" id="3.40.30.10:FF:000020">
    <property type="entry name" value="Peroxiredoxin"/>
    <property type="match status" value="1"/>
</dbReference>
<proteinExistence type="inferred from homology"/>
<dbReference type="GO" id="GO:0045454">
    <property type="term" value="P:cell redox homeostasis"/>
    <property type="evidence" value="ECO:0007669"/>
    <property type="project" value="TreeGrafter"/>
</dbReference>
<dbReference type="EC" id="1.11.1.24" evidence="9"/>
<evidence type="ECO:0000313" key="12">
    <source>
        <dbReference type="Proteomes" id="UP001233999"/>
    </source>
</evidence>
<dbReference type="EMBL" id="JASPKZ010008287">
    <property type="protein sequence ID" value="KAJ9580537.1"/>
    <property type="molecule type" value="Genomic_DNA"/>
</dbReference>
<dbReference type="InterPro" id="IPR013740">
    <property type="entry name" value="Redoxin"/>
</dbReference>
<keyword evidence="6 9" id="KW-0676">Redox-active center</keyword>
<dbReference type="PANTHER" id="PTHR10430">
    <property type="entry name" value="PEROXIREDOXIN"/>
    <property type="match status" value="1"/>
</dbReference>
<dbReference type="GO" id="GO:0034599">
    <property type="term" value="P:cellular response to oxidative stress"/>
    <property type="evidence" value="ECO:0007669"/>
    <property type="project" value="InterPro"/>
</dbReference>
<reference evidence="11" key="2">
    <citation type="submission" date="2023-05" db="EMBL/GenBank/DDBJ databases">
        <authorList>
            <person name="Fouks B."/>
        </authorList>
    </citation>
    <scope>NUCLEOTIDE SEQUENCE</scope>
    <source>
        <strain evidence="11">Stay&amp;Tobe</strain>
        <tissue evidence="11">Testes</tissue>
    </source>
</reference>
<dbReference type="GO" id="GO:0008379">
    <property type="term" value="F:thioredoxin peroxidase activity"/>
    <property type="evidence" value="ECO:0007669"/>
    <property type="project" value="InterPro"/>
</dbReference>
<accession>A0AAD7ZHQ1</accession>
<feature type="active site" description="Cysteine sulfenic acid (-SOH) intermediate" evidence="8">
    <location>
        <position position="76"/>
    </location>
</feature>
<dbReference type="AlphaFoldDB" id="A0AAD7ZHQ1"/>
<dbReference type="InterPro" id="IPR013766">
    <property type="entry name" value="Thioredoxin_domain"/>
</dbReference>
<evidence type="ECO:0000256" key="3">
    <source>
        <dbReference type="ARBA" id="ARBA00022559"/>
    </source>
</evidence>
<evidence type="ECO:0000256" key="1">
    <source>
        <dbReference type="ARBA" id="ARBA00003330"/>
    </source>
</evidence>
<evidence type="ECO:0000259" key="10">
    <source>
        <dbReference type="PROSITE" id="PS51352"/>
    </source>
</evidence>
<comment type="catalytic activity">
    <reaction evidence="7 9">
        <text>a hydroperoxide + [thioredoxin]-dithiol = an alcohol + [thioredoxin]-disulfide + H2O</text>
        <dbReference type="Rhea" id="RHEA:62620"/>
        <dbReference type="Rhea" id="RHEA-COMP:10698"/>
        <dbReference type="Rhea" id="RHEA-COMP:10700"/>
        <dbReference type="ChEBI" id="CHEBI:15377"/>
        <dbReference type="ChEBI" id="CHEBI:29950"/>
        <dbReference type="ChEBI" id="CHEBI:30879"/>
        <dbReference type="ChEBI" id="CHEBI:35924"/>
        <dbReference type="ChEBI" id="CHEBI:50058"/>
        <dbReference type="EC" id="1.11.1.24"/>
    </reaction>
</comment>
<evidence type="ECO:0000256" key="7">
    <source>
        <dbReference type="ARBA" id="ARBA00049091"/>
    </source>
</evidence>
<evidence type="ECO:0000256" key="9">
    <source>
        <dbReference type="RuleBase" id="RU366011"/>
    </source>
</evidence>
<protein>
    <recommendedName>
        <fullName evidence="9">Peroxiredoxin-5</fullName>
        <ecNumber evidence="9">1.11.1.24</ecNumber>
    </recommendedName>
</protein>
<sequence>MQAFNALARIILGVRNNILLQRNIFTTSFNMVKEGDKVPNVELYENNPTTKVNLANLTKGKKVVVFAVPGAFTPGCSKTHLPGYVSRAEELHKKGVAEIVCVSVNDPFVMEAWGKEHKADGKVRMLADPKGEFTKAMDLTTDLPPLGGIRSKRYSMVIVDGVVKSLNVEPDGTGLTCSLVDKLKLDV</sequence>
<dbReference type="GO" id="GO:0005739">
    <property type="term" value="C:mitochondrion"/>
    <property type="evidence" value="ECO:0007669"/>
    <property type="project" value="TreeGrafter"/>
</dbReference>
<dbReference type="PANTHER" id="PTHR10430:SF16">
    <property type="entry name" value="PEROXIREDOXIN-5, MITOCHONDRIAL"/>
    <property type="match status" value="1"/>
</dbReference>
<dbReference type="GO" id="GO:0005777">
    <property type="term" value="C:peroxisome"/>
    <property type="evidence" value="ECO:0007669"/>
    <property type="project" value="TreeGrafter"/>
</dbReference>